<dbReference type="Gene3D" id="1.10.10.10">
    <property type="entry name" value="Winged helix-like DNA-binding domain superfamily/Winged helix DNA-binding domain"/>
    <property type="match status" value="1"/>
</dbReference>
<organism evidence="6 7">
    <name type="scientific">Marivibrio halodurans</name>
    <dbReference type="NCBI Taxonomy" id="2039722"/>
    <lineage>
        <taxon>Bacteria</taxon>
        <taxon>Pseudomonadati</taxon>
        <taxon>Pseudomonadota</taxon>
        <taxon>Alphaproteobacteria</taxon>
        <taxon>Rhodospirillales</taxon>
        <taxon>Rhodospirillaceae</taxon>
        <taxon>Marivibrio</taxon>
    </lineage>
</organism>
<dbReference type="EMBL" id="JAGMWN010000001">
    <property type="protein sequence ID" value="MBP5855553.1"/>
    <property type="molecule type" value="Genomic_DNA"/>
</dbReference>
<keyword evidence="3" id="KW-0238">DNA-binding</keyword>
<evidence type="ECO:0000256" key="3">
    <source>
        <dbReference type="ARBA" id="ARBA00023125"/>
    </source>
</evidence>
<proteinExistence type="inferred from homology"/>
<dbReference type="GO" id="GO:0003700">
    <property type="term" value="F:DNA-binding transcription factor activity"/>
    <property type="evidence" value="ECO:0007669"/>
    <property type="project" value="InterPro"/>
</dbReference>
<evidence type="ECO:0000256" key="4">
    <source>
        <dbReference type="ARBA" id="ARBA00023163"/>
    </source>
</evidence>
<evidence type="ECO:0000256" key="1">
    <source>
        <dbReference type="ARBA" id="ARBA00009437"/>
    </source>
</evidence>
<dbReference type="InterPro" id="IPR058163">
    <property type="entry name" value="LysR-type_TF_proteobact-type"/>
</dbReference>
<dbReference type="PANTHER" id="PTHR30537">
    <property type="entry name" value="HTH-TYPE TRANSCRIPTIONAL REGULATOR"/>
    <property type="match status" value="1"/>
</dbReference>
<evidence type="ECO:0000313" key="6">
    <source>
        <dbReference type="EMBL" id="MBP5855553.1"/>
    </source>
</evidence>
<dbReference type="InterPro" id="IPR036388">
    <property type="entry name" value="WH-like_DNA-bd_sf"/>
</dbReference>
<name>A0A8J7RYP9_9PROT</name>
<dbReference type="SUPFAM" id="SSF46785">
    <property type="entry name" value="Winged helix' DNA-binding domain"/>
    <property type="match status" value="1"/>
</dbReference>
<evidence type="ECO:0000313" key="7">
    <source>
        <dbReference type="Proteomes" id="UP000672602"/>
    </source>
</evidence>
<dbReference type="PANTHER" id="PTHR30537:SF5">
    <property type="entry name" value="HTH-TYPE TRANSCRIPTIONAL ACTIVATOR TTDR-RELATED"/>
    <property type="match status" value="1"/>
</dbReference>
<keyword evidence="2" id="KW-0805">Transcription regulation</keyword>
<feature type="domain" description="HTH lysR-type" evidence="5">
    <location>
        <begin position="9"/>
        <end position="66"/>
    </location>
</feature>
<keyword evidence="7" id="KW-1185">Reference proteome</keyword>
<dbReference type="PRINTS" id="PR00039">
    <property type="entry name" value="HTHLYSR"/>
</dbReference>
<dbReference type="RefSeq" id="WP_210680136.1">
    <property type="nucleotide sequence ID" value="NZ_JAGMWN010000001.1"/>
</dbReference>
<sequence>MNKSHNRIPGLKGLIALEAVVRLGSVTAAASELGLTQAAVSKQVHALERELDAPLFTRRNRMVVPTEAASAFAKTLARSLGDIAAAADRLRRVDLGPEVVIRTQLFEGLFWLTPRLTGLYRRHPDIAVRVTSTLEPLSEAREHYDLALQSAGRPAGTAEEIFGAVDWVQPVCAPAYLAGRGEVPSLDALDRERLLHHRVDPQEWIDWDAWLAGVGRAGLTVPAGRDFDSYPIAIQAAIEGQGIALGWRRTIARHLATGTLVPAFDPALHMTDRLSVFRPFGGSRGGRQHPDTGRVLEWLKEALRADPIEA</sequence>
<evidence type="ECO:0000259" key="5">
    <source>
        <dbReference type="PROSITE" id="PS50931"/>
    </source>
</evidence>
<keyword evidence="4" id="KW-0804">Transcription</keyword>
<dbReference type="Pfam" id="PF03466">
    <property type="entry name" value="LysR_substrate"/>
    <property type="match status" value="1"/>
</dbReference>
<gene>
    <name evidence="6" type="ORF">KAJ83_00920</name>
</gene>
<protein>
    <submittedName>
        <fullName evidence="6">LysR family transcriptional regulator</fullName>
    </submittedName>
</protein>
<dbReference type="PROSITE" id="PS50931">
    <property type="entry name" value="HTH_LYSR"/>
    <property type="match status" value="1"/>
</dbReference>
<reference evidence="6" key="1">
    <citation type="submission" date="2021-04" db="EMBL/GenBank/DDBJ databases">
        <authorList>
            <person name="Zhang D.-C."/>
        </authorList>
    </citation>
    <scope>NUCLEOTIDE SEQUENCE</scope>
    <source>
        <strain evidence="6">CGMCC 1.15697</strain>
    </source>
</reference>
<dbReference type="Proteomes" id="UP000672602">
    <property type="component" value="Unassembled WGS sequence"/>
</dbReference>
<dbReference type="SUPFAM" id="SSF53850">
    <property type="entry name" value="Periplasmic binding protein-like II"/>
    <property type="match status" value="1"/>
</dbReference>
<dbReference type="AlphaFoldDB" id="A0A8J7RYP9"/>
<comment type="similarity">
    <text evidence="1">Belongs to the LysR transcriptional regulatory family.</text>
</comment>
<accession>A0A8J7RYP9</accession>
<evidence type="ECO:0000256" key="2">
    <source>
        <dbReference type="ARBA" id="ARBA00023015"/>
    </source>
</evidence>
<dbReference type="InterPro" id="IPR000847">
    <property type="entry name" value="LysR_HTH_N"/>
</dbReference>
<dbReference type="InterPro" id="IPR036390">
    <property type="entry name" value="WH_DNA-bd_sf"/>
</dbReference>
<dbReference type="Pfam" id="PF00126">
    <property type="entry name" value="HTH_1"/>
    <property type="match status" value="1"/>
</dbReference>
<comment type="caution">
    <text evidence="6">The sequence shown here is derived from an EMBL/GenBank/DDBJ whole genome shotgun (WGS) entry which is preliminary data.</text>
</comment>
<dbReference type="GO" id="GO:0003677">
    <property type="term" value="F:DNA binding"/>
    <property type="evidence" value="ECO:0007669"/>
    <property type="project" value="UniProtKB-KW"/>
</dbReference>
<dbReference type="Gene3D" id="3.40.190.10">
    <property type="entry name" value="Periplasmic binding protein-like II"/>
    <property type="match status" value="2"/>
</dbReference>
<dbReference type="InterPro" id="IPR005119">
    <property type="entry name" value="LysR_subst-bd"/>
</dbReference>